<name>A0ABR1LDB2_9PEZI</name>
<evidence type="ECO:0000313" key="3">
    <source>
        <dbReference type="Proteomes" id="UP001360953"/>
    </source>
</evidence>
<feature type="signal peptide" evidence="1">
    <location>
        <begin position="1"/>
        <end position="18"/>
    </location>
</feature>
<accession>A0ABR1LDB2</accession>
<sequence length="153" mass="16418">MLMLLSVCLCVCVSLSLFARPLSLLTHPPLCVCVCPRPCTLLPLFSSTPHTPVRPQYPCNATPCYAASSLSSRLPSSFLVPHPFRSPSFPLLFCSVSVFFLSVSGKCVEACVPTNVSSVVAMGAWSLARVRFVQEAGRAGKGRSVSREMIPPS</sequence>
<dbReference type="EMBL" id="JBBPEH010000010">
    <property type="protein sequence ID" value="KAK7533218.1"/>
    <property type="molecule type" value="Genomic_DNA"/>
</dbReference>
<proteinExistence type="predicted"/>
<feature type="chain" id="PRO_5047285481" description="Secreted protein" evidence="1">
    <location>
        <begin position="19"/>
        <end position="153"/>
    </location>
</feature>
<organism evidence="2 3">
    <name type="scientific">Phyllosticta citribraziliensis</name>
    <dbReference type="NCBI Taxonomy" id="989973"/>
    <lineage>
        <taxon>Eukaryota</taxon>
        <taxon>Fungi</taxon>
        <taxon>Dikarya</taxon>
        <taxon>Ascomycota</taxon>
        <taxon>Pezizomycotina</taxon>
        <taxon>Dothideomycetes</taxon>
        <taxon>Dothideomycetes incertae sedis</taxon>
        <taxon>Botryosphaeriales</taxon>
        <taxon>Phyllostictaceae</taxon>
        <taxon>Phyllosticta</taxon>
    </lineage>
</organism>
<comment type="caution">
    <text evidence="2">The sequence shown here is derived from an EMBL/GenBank/DDBJ whole genome shotgun (WGS) entry which is preliminary data.</text>
</comment>
<evidence type="ECO:0000313" key="2">
    <source>
        <dbReference type="EMBL" id="KAK7533218.1"/>
    </source>
</evidence>
<dbReference type="RefSeq" id="XP_066652611.1">
    <property type="nucleotide sequence ID" value="XM_066804140.1"/>
</dbReference>
<dbReference type="GeneID" id="92037046"/>
<keyword evidence="1" id="KW-0732">Signal</keyword>
<gene>
    <name evidence="2" type="ORF">J3D65DRAFT_73825</name>
</gene>
<dbReference type="Proteomes" id="UP001360953">
    <property type="component" value="Unassembled WGS sequence"/>
</dbReference>
<evidence type="ECO:0000256" key="1">
    <source>
        <dbReference type="SAM" id="SignalP"/>
    </source>
</evidence>
<keyword evidence="3" id="KW-1185">Reference proteome</keyword>
<protein>
    <recommendedName>
        <fullName evidence="4">Secreted protein</fullName>
    </recommendedName>
</protein>
<reference evidence="2 3" key="1">
    <citation type="submission" date="2024-04" db="EMBL/GenBank/DDBJ databases">
        <title>Phyllosticta paracitricarpa is synonymous to the EU quarantine fungus P. citricarpa based on phylogenomic analyses.</title>
        <authorList>
            <consortium name="Lawrence Berkeley National Laboratory"/>
            <person name="Van ingen-buijs V.A."/>
            <person name="Van westerhoven A.C."/>
            <person name="Haridas S."/>
            <person name="Skiadas P."/>
            <person name="Martin F."/>
            <person name="Groenewald J.Z."/>
            <person name="Crous P.W."/>
            <person name="Seidl M.F."/>
        </authorList>
    </citation>
    <scope>NUCLEOTIDE SEQUENCE [LARGE SCALE GENOMIC DNA]</scope>
    <source>
        <strain evidence="2 3">CPC 17464</strain>
    </source>
</reference>
<evidence type="ECO:0008006" key="4">
    <source>
        <dbReference type="Google" id="ProtNLM"/>
    </source>
</evidence>